<evidence type="ECO:0000256" key="2">
    <source>
        <dbReference type="ARBA" id="ARBA00006739"/>
    </source>
</evidence>
<organism evidence="6 7">
    <name type="scientific">Youngiibacter multivorans</name>
    <dbReference type="NCBI Taxonomy" id="937251"/>
    <lineage>
        <taxon>Bacteria</taxon>
        <taxon>Bacillati</taxon>
        <taxon>Bacillota</taxon>
        <taxon>Clostridia</taxon>
        <taxon>Eubacteriales</taxon>
        <taxon>Clostridiaceae</taxon>
        <taxon>Youngiibacter</taxon>
    </lineage>
</organism>
<evidence type="ECO:0000256" key="1">
    <source>
        <dbReference type="ARBA" id="ARBA00004776"/>
    </source>
</evidence>
<reference evidence="6 7" key="1">
    <citation type="submission" date="2021-03" db="EMBL/GenBank/DDBJ databases">
        <title>Genomic Encyclopedia of Type Strains, Phase IV (KMG-IV): sequencing the most valuable type-strain genomes for metagenomic binning, comparative biology and taxonomic classification.</title>
        <authorList>
            <person name="Goeker M."/>
        </authorList>
    </citation>
    <scope>NUCLEOTIDE SEQUENCE [LARGE SCALE GENOMIC DNA]</scope>
    <source>
        <strain evidence="6 7">DSM 6139</strain>
    </source>
</reference>
<keyword evidence="4" id="KW-0808">Transferase</keyword>
<evidence type="ECO:0000256" key="4">
    <source>
        <dbReference type="ARBA" id="ARBA00022679"/>
    </source>
</evidence>
<dbReference type="Pfam" id="PF00535">
    <property type="entry name" value="Glycos_transf_2"/>
    <property type="match status" value="1"/>
</dbReference>
<name>A0ABS4G8L4_9CLOT</name>
<dbReference type="SUPFAM" id="SSF53448">
    <property type="entry name" value="Nucleotide-diphospho-sugar transferases"/>
    <property type="match status" value="1"/>
</dbReference>
<accession>A0ABS4G8L4</accession>
<dbReference type="EMBL" id="JAGGKC010000048">
    <property type="protein sequence ID" value="MBP1920903.1"/>
    <property type="molecule type" value="Genomic_DNA"/>
</dbReference>
<dbReference type="Proteomes" id="UP001519271">
    <property type="component" value="Unassembled WGS sequence"/>
</dbReference>
<evidence type="ECO:0000256" key="3">
    <source>
        <dbReference type="ARBA" id="ARBA00022676"/>
    </source>
</evidence>
<gene>
    <name evidence="6" type="ORF">J2Z34_003423</name>
</gene>
<keyword evidence="3" id="KW-0328">Glycosyltransferase</keyword>
<comment type="pathway">
    <text evidence="1">Cell wall biogenesis; cell wall polysaccharide biosynthesis.</text>
</comment>
<evidence type="ECO:0000259" key="5">
    <source>
        <dbReference type="Pfam" id="PF00535"/>
    </source>
</evidence>
<dbReference type="InterPro" id="IPR029044">
    <property type="entry name" value="Nucleotide-diphossugar_trans"/>
</dbReference>
<dbReference type="Gene3D" id="3.90.550.10">
    <property type="entry name" value="Spore Coat Polysaccharide Biosynthesis Protein SpsA, Chain A"/>
    <property type="match status" value="1"/>
</dbReference>
<feature type="domain" description="Glycosyltransferase 2-like" evidence="5">
    <location>
        <begin position="9"/>
        <end position="195"/>
    </location>
</feature>
<protein>
    <submittedName>
        <fullName evidence="6">GT2 family glycosyltransferase</fullName>
    </submittedName>
</protein>
<dbReference type="InterPro" id="IPR001173">
    <property type="entry name" value="Glyco_trans_2-like"/>
</dbReference>
<keyword evidence="7" id="KW-1185">Reference proteome</keyword>
<comment type="similarity">
    <text evidence="2">Belongs to the glycosyltransferase 2 family.</text>
</comment>
<dbReference type="PANTHER" id="PTHR43179">
    <property type="entry name" value="RHAMNOSYLTRANSFERASE WBBL"/>
    <property type="match status" value="1"/>
</dbReference>
<comment type="caution">
    <text evidence="6">The sequence shown here is derived from an EMBL/GenBank/DDBJ whole genome shotgun (WGS) entry which is preliminary data.</text>
</comment>
<dbReference type="PANTHER" id="PTHR43179:SF12">
    <property type="entry name" value="GALACTOFURANOSYLTRANSFERASE GLFT2"/>
    <property type="match status" value="1"/>
</dbReference>
<sequence>MKRNAMIGIVILNYMTYEETSNCIGTIRATCKSFYRIYVVDNASPDGSFGRLLDTYSSDADVELIGSKVNKGYSAGNNIGVLKALEDGCTHILVSNSDIIYHEGAIDRLKQFLDGNIKAGIAGPRILDENGEVSEISRIFVKTGIMEKLFATTRLRSLNYRNIYRTYYGLDKSFDEIQKVYHLVGCCFMMKRELALKVVPFDENTFLYEEELILGIAAETAGYETYSYPPAEATHLNERSSRNIGAYALIHLVCSEIYYCRRYLKASRLKVFPIYMIRSMLYLERCLKNRSYRMNLGKYIRESARRFMSSDGLG</sequence>
<evidence type="ECO:0000313" key="6">
    <source>
        <dbReference type="EMBL" id="MBP1920903.1"/>
    </source>
</evidence>
<evidence type="ECO:0000313" key="7">
    <source>
        <dbReference type="Proteomes" id="UP001519271"/>
    </source>
</evidence>
<proteinExistence type="inferred from homology"/>